<feature type="non-terminal residue" evidence="2">
    <location>
        <position position="1"/>
    </location>
</feature>
<dbReference type="EMBL" id="HACG01018517">
    <property type="protein sequence ID" value="CEK65382.1"/>
    <property type="molecule type" value="Transcribed_RNA"/>
</dbReference>
<name>A0A0B6ZAG6_9EUPU</name>
<proteinExistence type="predicted"/>
<dbReference type="InterPro" id="IPR009060">
    <property type="entry name" value="UBA-like_sf"/>
</dbReference>
<feature type="domain" description="UBA" evidence="1">
    <location>
        <begin position="54"/>
        <end position="97"/>
    </location>
</feature>
<sequence>EYDDDDDDGDYDSPEYDELDAKVGNRYWIPERGLVIQDALVFNTPLNNTAGSAQIPQENFYAIKRLQRCGFSTELCQEALQISDGDTGAALEYLLSELFDIHLTVTESEEINGDNSEGEQEILESRGEEKLALESIYDCDFEERIPNKMWLLNLKLPELHQLLDSKFSRKTQGKVNKQMCPFYL</sequence>
<protein>
    <recommendedName>
        <fullName evidence="1">UBA domain-containing protein</fullName>
    </recommendedName>
</protein>
<dbReference type="SUPFAM" id="SSF46934">
    <property type="entry name" value="UBA-like"/>
    <property type="match status" value="1"/>
</dbReference>
<accession>A0A0B6ZAG6</accession>
<dbReference type="Gene3D" id="1.10.8.10">
    <property type="entry name" value="DNA helicase RuvA subunit, C-terminal domain"/>
    <property type="match status" value="1"/>
</dbReference>
<feature type="non-terminal residue" evidence="2">
    <location>
        <position position="184"/>
    </location>
</feature>
<dbReference type="SMART" id="SM00165">
    <property type="entry name" value="UBA"/>
    <property type="match status" value="1"/>
</dbReference>
<reference evidence="2" key="1">
    <citation type="submission" date="2014-12" db="EMBL/GenBank/DDBJ databases">
        <title>Insight into the proteome of Arion vulgaris.</title>
        <authorList>
            <person name="Aradska J."/>
            <person name="Bulat T."/>
            <person name="Smidak R."/>
            <person name="Sarate P."/>
            <person name="Gangsoo J."/>
            <person name="Sialana F."/>
            <person name="Bilban M."/>
            <person name="Lubec G."/>
        </authorList>
    </citation>
    <scope>NUCLEOTIDE SEQUENCE</scope>
    <source>
        <tissue evidence="2">Skin</tissue>
    </source>
</reference>
<evidence type="ECO:0000313" key="2">
    <source>
        <dbReference type="EMBL" id="CEK65382.1"/>
    </source>
</evidence>
<gene>
    <name evidence="2" type="primary">ORF54843</name>
</gene>
<dbReference type="PROSITE" id="PS50030">
    <property type="entry name" value="UBA"/>
    <property type="match status" value="1"/>
</dbReference>
<dbReference type="InterPro" id="IPR015940">
    <property type="entry name" value="UBA"/>
</dbReference>
<organism evidence="2">
    <name type="scientific">Arion vulgaris</name>
    <dbReference type="NCBI Taxonomy" id="1028688"/>
    <lineage>
        <taxon>Eukaryota</taxon>
        <taxon>Metazoa</taxon>
        <taxon>Spiralia</taxon>
        <taxon>Lophotrochozoa</taxon>
        <taxon>Mollusca</taxon>
        <taxon>Gastropoda</taxon>
        <taxon>Heterobranchia</taxon>
        <taxon>Euthyneura</taxon>
        <taxon>Panpulmonata</taxon>
        <taxon>Eupulmonata</taxon>
        <taxon>Stylommatophora</taxon>
        <taxon>Helicina</taxon>
        <taxon>Arionoidea</taxon>
        <taxon>Arionidae</taxon>
        <taxon>Arion</taxon>
    </lineage>
</organism>
<evidence type="ECO:0000259" key="1">
    <source>
        <dbReference type="PROSITE" id="PS50030"/>
    </source>
</evidence>
<dbReference type="AlphaFoldDB" id="A0A0B6ZAG6"/>